<dbReference type="AlphaFoldDB" id="A0A3D4VFN4"/>
<organism evidence="2 3">
    <name type="scientific">Gemmatimonas aurantiaca</name>
    <dbReference type="NCBI Taxonomy" id="173480"/>
    <lineage>
        <taxon>Bacteria</taxon>
        <taxon>Pseudomonadati</taxon>
        <taxon>Gemmatimonadota</taxon>
        <taxon>Gemmatimonadia</taxon>
        <taxon>Gemmatimonadales</taxon>
        <taxon>Gemmatimonadaceae</taxon>
        <taxon>Gemmatimonas</taxon>
    </lineage>
</organism>
<gene>
    <name evidence="2" type="ORF">DGD08_18305</name>
</gene>
<name>A0A3D4VFN4_9BACT</name>
<evidence type="ECO:0000313" key="2">
    <source>
        <dbReference type="EMBL" id="HCT59157.1"/>
    </source>
</evidence>
<evidence type="ECO:0000313" key="3">
    <source>
        <dbReference type="Proteomes" id="UP000264071"/>
    </source>
</evidence>
<dbReference type="Proteomes" id="UP000264071">
    <property type="component" value="Unassembled WGS sequence"/>
</dbReference>
<proteinExistence type="predicted"/>
<dbReference type="Gene3D" id="3.10.450.50">
    <property type="match status" value="1"/>
</dbReference>
<sequence>MPATTRAFAAPFSLLLLLLVAPVCLAQSPDANIRAVIAVADSVLVALSNGDNVTLKRLTLDSAIVGTVGVRNGAERMAIGSWAPYTSRTGPSDFTERGFGATARVQDRVAQVWVPYDLYVGKTWSHCGVDAFTLVKSDGRWRVASLIYTIEQPPACKKHPAGPPPQ</sequence>
<dbReference type="OMA" id="WSHCGVD"/>
<feature type="chain" id="PRO_5017637937" description="Nuclear transport factor 2 family protein" evidence="1">
    <location>
        <begin position="27"/>
        <end position="166"/>
    </location>
</feature>
<dbReference type="InterPro" id="IPR032710">
    <property type="entry name" value="NTF2-like_dom_sf"/>
</dbReference>
<keyword evidence="1" id="KW-0732">Signal</keyword>
<evidence type="ECO:0000256" key="1">
    <source>
        <dbReference type="SAM" id="SignalP"/>
    </source>
</evidence>
<evidence type="ECO:0008006" key="4">
    <source>
        <dbReference type="Google" id="ProtNLM"/>
    </source>
</evidence>
<feature type="signal peptide" evidence="1">
    <location>
        <begin position="1"/>
        <end position="26"/>
    </location>
</feature>
<reference evidence="2 3" key="1">
    <citation type="journal article" date="2018" name="Nat. Biotechnol.">
        <title>A standardized bacterial taxonomy based on genome phylogeny substantially revises the tree of life.</title>
        <authorList>
            <person name="Parks D.H."/>
            <person name="Chuvochina M."/>
            <person name="Waite D.W."/>
            <person name="Rinke C."/>
            <person name="Skarshewski A."/>
            <person name="Chaumeil P.A."/>
            <person name="Hugenholtz P."/>
        </authorList>
    </citation>
    <scope>NUCLEOTIDE SEQUENCE [LARGE SCALE GENOMIC DNA]</scope>
    <source>
        <strain evidence="2">UBA8844</strain>
    </source>
</reference>
<dbReference type="EMBL" id="DPIY01000012">
    <property type="protein sequence ID" value="HCT59157.1"/>
    <property type="molecule type" value="Genomic_DNA"/>
</dbReference>
<comment type="caution">
    <text evidence="2">The sequence shown here is derived from an EMBL/GenBank/DDBJ whole genome shotgun (WGS) entry which is preliminary data.</text>
</comment>
<accession>A0A3D4VFN4</accession>
<protein>
    <recommendedName>
        <fullName evidence="4">Nuclear transport factor 2 family protein</fullName>
    </recommendedName>
</protein>
<dbReference type="SUPFAM" id="SSF54427">
    <property type="entry name" value="NTF2-like"/>
    <property type="match status" value="1"/>
</dbReference>